<dbReference type="SUPFAM" id="SSF53335">
    <property type="entry name" value="S-adenosyl-L-methionine-dependent methyltransferases"/>
    <property type="match status" value="1"/>
</dbReference>
<dbReference type="RefSeq" id="WP_123814096.1">
    <property type="nucleotide sequence ID" value="NZ_RKQZ01000001.1"/>
</dbReference>
<keyword evidence="3" id="KW-0808">Transferase</keyword>
<evidence type="ECO:0000256" key="1">
    <source>
        <dbReference type="ARBA" id="ARBA00011900"/>
    </source>
</evidence>
<sequence>MAASDAIVVGEEWISEHYFTTDGKQSFQFKVNERRKAWDAAAKEKDHAGTSRSRWLAARGDLLKAFAGFGEHGGRFDALPDLYRRLREVLGYRTAALQSKKDGPVEWIHATGLEATAPLVIVEAVAVKDVESLLAKGDPEKPRPADRTLLEPYDADEKTQIHSVARLLSHLFVQDSPPEFALVLAGGWALLAEKSRWPEGRYLAVDLQVIAERADDKRGGETDRALVCLDAESLAPDAQGSLWWPEVLKESVNHTVGVSQDLREGVRLSVEIIANEVVRRRAAAGLKPLAKEEAQPLAKQSLRFLYRILFLLYAEASPELGVLPIGDPVYEQGYSLDRLRELVLVDLADQRAAEGTHLYRSLAILFRLVDKGHDGAADAGDSGDLAQADGEAGFDGRAGLTFNELRADLFAAPATAHIDAVGLGNAALQQVLQHLLLSKESKGKDRGFISYAELGINQLGAVYEGLMSYTGFFAEEDLSEVAKGGDAIKGSWVVPVGRSHGISPEDLVRKPDPVTGENKPVVHERGTFVFRLAGRERQQSASYYTPEVLTRFTVGQALEELLDQDGTTTSARDILDLTVCEPALGSGAFAIEAVRQLAAEYLKRRQAEVEAAGGSRIDPDAYPAELQKVKAYIALHNVYGVDLNATAVELAEISLWLDTMGKGLAAPWFGLHLRRGNSLIGARRAVFRPDQLKKKAWLSDDAVPADRPLLDPATGEPAPVADGIHHFLLPAKGWGSAVDAKEAKELAPEALAALKDWRKTVLVTPSKKQADALAGLAQRVEILWDFTVQRLRKAESFVRRSIDVWEAEDLPADDAVSREEVEAYLKDTETAYRRLRLAMDAWCAMWFWPLTGVDEDVTPPNIDEWIAGLTALLGTHVGTESSGRGRKMQGGNQTLLDTDTWDKLGLAEDTEIKTYGAVSIPRLLDAHPWFRVVQQVAKRQGFFHWELDFASVFSSRGGFDLQVGNPPWVRPRSDVAALLAEADPWWQLKAKSTQAEDKEHREYALSFPGMRELVIEGTADVAVTAAFLGTAAQYPHLKGLQPDLYRCFMEQTWRHMSPAGLVGGGGTVGLIHLESHFTDEKAGVLRAETYRRLRRHWQFINELGLFEIQDQKRYGINVYGIDSEPDFMQAASLYHPDTVDRTLALKENMGDEPGIKDENGRWDVRPHRGRIVHVTNETLQVWHEILESDDVAIGQSRMVYAVNRATVAVLDKLSRARRIGELGLQFSRGWDESIDRKKGRFESEWGPADSWNDVILQGPHLWNGTPGYKSPNATMLHQQDWSAVDLETLPADAVPTTSYKPRGDRAGYDAAYTHWTRTIPADFDVTEGSLTVPGVTAGQGDRAPGVDPRWIRESEPVVGDDGREMVKQAVSARGFYRVAWRRMAANTGERTLIPAIVPPGAAHVHPVHTFAIPQSISQTLPLALAFVGSLLADFSVRAVPKSEILFSTIERMPFGIDQWFRRPLLLRVLRLNCVTSAYAELWEACWAEEFLADSWASSDHILGEPGVVVGSERTPLAAVRPEWTEDTPLRNAADRRRALLEIDALVALSLGITADELCTIYRTQFPVLYGYDRKDYLYDTAGRLVPTSVQQIWRKKGHNDGTFTDEDLTAFHPGSGIEYTYQLPFHHLNREADLRAAYTEFERRLE</sequence>
<comment type="caution">
    <text evidence="5">The sequence shown here is derived from an EMBL/GenBank/DDBJ whole genome shotgun (WGS) entry which is preliminary data.</text>
</comment>
<dbReference type="PANTHER" id="PTHR33841:SF1">
    <property type="entry name" value="DNA METHYLTRANSFERASE A"/>
    <property type="match status" value="1"/>
</dbReference>
<comment type="catalytic activity">
    <reaction evidence="4">
        <text>a 2'-deoxyadenosine in DNA + S-adenosyl-L-methionine = an N(6)-methyl-2'-deoxyadenosine in DNA + S-adenosyl-L-homocysteine + H(+)</text>
        <dbReference type="Rhea" id="RHEA:15197"/>
        <dbReference type="Rhea" id="RHEA-COMP:12418"/>
        <dbReference type="Rhea" id="RHEA-COMP:12419"/>
        <dbReference type="ChEBI" id="CHEBI:15378"/>
        <dbReference type="ChEBI" id="CHEBI:57856"/>
        <dbReference type="ChEBI" id="CHEBI:59789"/>
        <dbReference type="ChEBI" id="CHEBI:90615"/>
        <dbReference type="ChEBI" id="CHEBI:90616"/>
        <dbReference type="EC" id="2.1.1.72"/>
    </reaction>
</comment>
<name>A0A3N4Z6S3_9MICO</name>
<dbReference type="OrthoDB" id="4280289at2"/>
<protein>
    <recommendedName>
        <fullName evidence="1">site-specific DNA-methyltransferase (adenine-specific)</fullName>
        <ecNumber evidence="1">2.1.1.72</ecNumber>
    </recommendedName>
</protein>
<dbReference type="Gene3D" id="3.40.50.150">
    <property type="entry name" value="Vaccinia Virus protein VP39"/>
    <property type="match status" value="2"/>
</dbReference>
<evidence type="ECO:0000313" key="6">
    <source>
        <dbReference type="Proteomes" id="UP000280501"/>
    </source>
</evidence>
<dbReference type="InterPro" id="IPR050953">
    <property type="entry name" value="N4_N6_ade-DNA_methylase"/>
</dbReference>
<keyword evidence="2" id="KW-0489">Methyltransferase</keyword>
<gene>
    <name evidence="5" type="ORF">EDD34_1601</name>
</gene>
<dbReference type="EMBL" id="RKQZ01000001">
    <property type="protein sequence ID" value="RPF20992.1"/>
    <property type="molecule type" value="Genomic_DNA"/>
</dbReference>
<reference evidence="5 6" key="1">
    <citation type="submission" date="2018-11" db="EMBL/GenBank/DDBJ databases">
        <title>Sequencing the genomes of 1000 actinobacteria strains.</title>
        <authorList>
            <person name="Klenk H.-P."/>
        </authorList>
    </citation>
    <scope>NUCLEOTIDE SEQUENCE [LARGE SCALE GENOMIC DNA]</scope>
    <source>
        <strain evidence="5 6">DSM 15700</strain>
    </source>
</reference>
<accession>A0A3N4Z6S3</accession>
<evidence type="ECO:0000313" key="5">
    <source>
        <dbReference type="EMBL" id="RPF20992.1"/>
    </source>
</evidence>
<dbReference type="GO" id="GO:0032259">
    <property type="term" value="P:methylation"/>
    <property type="evidence" value="ECO:0007669"/>
    <property type="project" value="UniProtKB-KW"/>
</dbReference>
<evidence type="ECO:0000256" key="4">
    <source>
        <dbReference type="ARBA" id="ARBA00047942"/>
    </source>
</evidence>
<evidence type="ECO:0000256" key="3">
    <source>
        <dbReference type="ARBA" id="ARBA00022679"/>
    </source>
</evidence>
<dbReference type="Proteomes" id="UP000280501">
    <property type="component" value="Unassembled WGS sequence"/>
</dbReference>
<dbReference type="InterPro" id="IPR029063">
    <property type="entry name" value="SAM-dependent_MTases_sf"/>
</dbReference>
<keyword evidence="6" id="KW-1185">Reference proteome</keyword>
<evidence type="ECO:0000256" key="2">
    <source>
        <dbReference type="ARBA" id="ARBA00022603"/>
    </source>
</evidence>
<dbReference type="GO" id="GO:0009007">
    <property type="term" value="F:site-specific DNA-methyltransferase (adenine-specific) activity"/>
    <property type="evidence" value="ECO:0007669"/>
    <property type="project" value="UniProtKB-EC"/>
</dbReference>
<proteinExistence type="predicted"/>
<dbReference type="PANTHER" id="PTHR33841">
    <property type="entry name" value="DNA METHYLTRANSFERASE YEEA-RELATED"/>
    <property type="match status" value="1"/>
</dbReference>
<dbReference type="EC" id="2.1.1.72" evidence="1"/>
<organism evidence="5 6">
    <name type="scientific">Myceligenerans xiligouense</name>
    <dbReference type="NCBI Taxonomy" id="253184"/>
    <lineage>
        <taxon>Bacteria</taxon>
        <taxon>Bacillati</taxon>
        <taxon>Actinomycetota</taxon>
        <taxon>Actinomycetes</taxon>
        <taxon>Micrococcales</taxon>
        <taxon>Promicromonosporaceae</taxon>
        <taxon>Myceligenerans</taxon>
    </lineage>
</organism>